<accession>A0A8B7Y0S0</accession>
<keyword evidence="2" id="KW-1185">Reference proteome</keyword>
<organism evidence="2 3">
    <name type="scientific">Acanthaster planci</name>
    <name type="common">Crown-of-thorns starfish</name>
    <dbReference type="NCBI Taxonomy" id="133434"/>
    <lineage>
        <taxon>Eukaryota</taxon>
        <taxon>Metazoa</taxon>
        <taxon>Echinodermata</taxon>
        <taxon>Eleutherozoa</taxon>
        <taxon>Asterozoa</taxon>
        <taxon>Asteroidea</taxon>
        <taxon>Valvatacea</taxon>
        <taxon>Valvatida</taxon>
        <taxon>Acanthasteridae</taxon>
        <taxon>Acanthaster</taxon>
    </lineage>
</organism>
<gene>
    <name evidence="3" type="primary">LOC110976816</name>
</gene>
<dbReference type="KEGG" id="aplc:110976816"/>
<evidence type="ECO:0000313" key="3">
    <source>
        <dbReference type="RefSeq" id="XP_022086117.1"/>
    </source>
</evidence>
<dbReference type="PROSITE" id="PS51257">
    <property type="entry name" value="PROKAR_LIPOPROTEIN"/>
    <property type="match status" value="1"/>
</dbReference>
<dbReference type="PANTHER" id="PTHR43734:SF4">
    <property type="entry name" value="AMINE OXIDASE DOMAIN-CONTAINING PROTEIN"/>
    <property type="match status" value="1"/>
</dbReference>
<dbReference type="Gene3D" id="3.50.50.60">
    <property type="entry name" value="FAD/NAD(P)-binding domain"/>
    <property type="match status" value="1"/>
</dbReference>
<dbReference type="InterPro" id="IPR036188">
    <property type="entry name" value="FAD/NAD-bd_sf"/>
</dbReference>
<dbReference type="InterPro" id="IPR002937">
    <property type="entry name" value="Amino_oxidase"/>
</dbReference>
<dbReference type="GeneID" id="110976816"/>
<dbReference type="PANTHER" id="PTHR43734">
    <property type="entry name" value="PHYTOENE DESATURASE"/>
    <property type="match status" value="1"/>
</dbReference>
<dbReference type="RefSeq" id="XP_022086117.1">
    <property type="nucleotide sequence ID" value="XM_022230425.1"/>
</dbReference>
<proteinExistence type="predicted"/>
<dbReference type="Proteomes" id="UP000694845">
    <property type="component" value="Unplaced"/>
</dbReference>
<reference evidence="3" key="1">
    <citation type="submission" date="2025-08" db="UniProtKB">
        <authorList>
            <consortium name="RefSeq"/>
        </authorList>
    </citation>
    <scope>IDENTIFICATION</scope>
</reference>
<feature type="domain" description="Amine oxidase" evidence="1">
    <location>
        <begin position="116"/>
        <end position="420"/>
    </location>
</feature>
<protein>
    <submittedName>
        <fullName evidence="3">Uncharacterized protein LOC110976816</fullName>
    </submittedName>
</protein>
<dbReference type="GO" id="GO:0016491">
    <property type="term" value="F:oxidoreductase activity"/>
    <property type="evidence" value="ECO:0007669"/>
    <property type="project" value="InterPro"/>
</dbReference>
<evidence type="ECO:0000313" key="2">
    <source>
        <dbReference type="Proteomes" id="UP000694845"/>
    </source>
</evidence>
<dbReference type="AlphaFoldDB" id="A0A8B7Y0S0"/>
<sequence length="798" mass="91274">MATRFNRVFVFLVITLAVFLFACTTVWNIESNGGVIPGRKDALIILPPVRRSYEKSATSLNTIRLSTTWNGSQDVPASQQVANGTITLHAAAKSDQETIQTLGKQQRIVIIGSGPAGLGAARRLLDLIRKSNESVITILEEEGRPGGLASSVRDDQGFLWDAGLHVVFSHYTYFDHVVNMAVPEWNYRRRASFVFMKGSDANRRFIPYPVQNNIHTMDKGDQQRSLQGLEEVTKQPTSRKPTNFDEWLLQKFGAGLADIFMRKYNRKFWTVDTTEMNSAWVGERVAIPDIAEIKTKIEEVDNKTGAKDSEQGLIPFFRFPKYNGTGGLWESTARQLPSHWIRFREKVSGIDIDKKVITIDKGHNSKYTLEYDTLVSTTPLGIFTGLLKSSDLSLQQIQEQASRLVYTHIHVVGIGLSGQPPQTLADKSWVYFPDSDSPFYRVTMFSNFSDDHVPKSGKYWSLMCEITEPQKNLDSVVWNKENLIKASIRALVLYGFITDDIVVSKYYRRLEHGYPIPSLKRDMILETIQPWLKTKGIYSRGAFGGWKYEVASQDHSFMQGVEAVDNFLNGFPERIYPNPSLIDSTENKERKIPEDYVIVIAQYTESLDWVKPFAGHTFVYHKGGDLRPTRKWLSWESLPNIGRESHSYLHHIITNYDQLPRVTVFYPGAIADHKNCPQNPRVSISAAKRGIPCRGDSPFNVHRGHVIGGSYLKKPKNKYFRRSDFTFLEFYEYIYRRKPAHPVIKQCWKGCFAATKAMIKRHPLDFYIRAISTLGKSSNPEEGHYFERLWYHMFHDKT</sequence>
<dbReference type="OMA" id="KYTLEYD"/>
<name>A0A8B7Y0S0_ACAPL</name>
<dbReference type="InterPro" id="IPR021838">
    <property type="entry name" value="DUF3431"/>
</dbReference>
<dbReference type="Pfam" id="PF11913">
    <property type="entry name" value="DUF3431"/>
    <property type="match status" value="1"/>
</dbReference>
<dbReference type="SUPFAM" id="SSF51905">
    <property type="entry name" value="FAD/NAD(P)-binding domain"/>
    <property type="match status" value="1"/>
</dbReference>
<dbReference type="Pfam" id="PF01593">
    <property type="entry name" value="Amino_oxidase"/>
    <property type="match status" value="1"/>
</dbReference>
<dbReference type="OrthoDB" id="38045at2759"/>
<evidence type="ECO:0000259" key="1">
    <source>
        <dbReference type="Pfam" id="PF01593"/>
    </source>
</evidence>